<evidence type="ECO:0000256" key="2">
    <source>
        <dbReference type="ARBA" id="ARBA00023125"/>
    </source>
</evidence>
<comment type="subcellular location">
    <subcellularLocation>
        <location evidence="1">Nucleus</location>
    </subcellularLocation>
</comment>
<protein>
    <recommendedName>
        <fullName evidence="3">HTH CENPB-type domain-containing protein</fullName>
    </recommendedName>
</protein>
<reference evidence="4 5" key="1">
    <citation type="submission" date="2013-11" db="EMBL/GenBank/DDBJ databases">
        <title>Genome sequencing of Stegodyphus mimosarum.</title>
        <authorList>
            <person name="Bechsgaard J."/>
        </authorList>
    </citation>
    <scope>NUCLEOTIDE SEQUENCE [LARGE SCALE GENOMIC DNA]</scope>
</reference>
<keyword evidence="2" id="KW-0238">DNA-binding</keyword>
<organism evidence="4 5">
    <name type="scientific">Stegodyphus mimosarum</name>
    <name type="common">African social velvet spider</name>
    <dbReference type="NCBI Taxonomy" id="407821"/>
    <lineage>
        <taxon>Eukaryota</taxon>
        <taxon>Metazoa</taxon>
        <taxon>Ecdysozoa</taxon>
        <taxon>Arthropoda</taxon>
        <taxon>Chelicerata</taxon>
        <taxon>Arachnida</taxon>
        <taxon>Araneae</taxon>
        <taxon>Araneomorphae</taxon>
        <taxon>Entelegynae</taxon>
        <taxon>Eresoidea</taxon>
        <taxon>Eresidae</taxon>
        <taxon>Stegodyphus</taxon>
    </lineage>
</organism>
<dbReference type="Pfam" id="PF03221">
    <property type="entry name" value="HTH_Tnp_Tc5"/>
    <property type="match status" value="1"/>
</dbReference>
<accession>A0A087UNS8</accession>
<evidence type="ECO:0000259" key="3">
    <source>
        <dbReference type="Pfam" id="PF03221"/>
    </source>
</evidence>
<keyword evidence="5" id="KW-1185">Reference proteome</keyword>
<dbReference type="SUPFAM" id="SSF46689">
    <property type="entry name" value="Homeodomain-like"/>
    <property type="match status" value="1"/>
</dbReference>
<dbReference type="InterPro" id="IPR009057">
    <property type="entry name" value="Homeodomain-like_sf"/>
</dbReference>
<dbReference type="Proteomes" id="UP000054359">
    <property type="component" value="Unassembled WGS sequence"/>
</dbReference>
<evidence type="ECO:0000313" key="5">
    <source>
        <dbReference type="Proteomes" id="UP000054359"/>
    </source>
</evidence>
<gene>
    <name evidence="4" type="ORF">X975_03939</name>
</gene>
<name>A0A087UNS8_STEMI</name>
<dbReference type="GO" id="GO:0005634">
    <property type="term" value="C:nucleus"/>
    <property type="evidence" value="ECO:0007669"/>
    <property type="project" value="UniProtKB-SubCell"/>
</dbReference>
<evidence type="ECO:0000256" key="1">
    <source>
        <dbReference type="ARBA" id="ARBA00004123"/>
    </source>
</evidence>
<dbReference type="EMBL" id="KK120781">
    <property type="protein sequence ID" value="KFM79017.1"/>
    <property type="molecule type" value="Genomic_DNA"/>
</dbReference>
<feature type="domain" description="HTH CENPB-type" evidence="3">
    <location>
        <begin position="4"/>
        <end position="39"/>
    </location>
</feature>
<feature type="non-terminal residue" evidence="4">
    <location>
        <position position="46"/>
    </location>
</feature>
<dbReference type="InterPro" id="IPR006600">
    <property type="entry name" value="HTH_CenpB_DNA-bd_dom"/>
</dbReference>
<sequence>MVKMEWALMIWLEDCIAKKIPISGNLIKQKALKIYEHLRNIEHSYS</sequence>
<dbReference type="AlphaFoldDB" id="A0A087UNS8"/>
<evidence type="ECO:0000313" key="4">
    <source>
        <dbReference type="EMBL" id="KFM79017.1"/>
    </source>
</evidence>
<dbReference type="GO" id="GO:0003677">
    <property type="term" value="F:DNA binding"/>
    <property type="evidence" value="ECO:0007669"/>
    <property type="project" value="UniProtKB-KW"/>
</dbReference>
<dbReference type="OrthoDB" id="6429811at2759"/>
<proteinExistence type="predicted"/>
<dbReference type="Gene3D" id="1.10.10.60">
    <property type="entry name" value="Homeodomain-like"/>
    <property type="match status" value="1"/>
</dbReference>